<dbReference type="AlphaFoldDB" id="A0A401ST82"/>
<dbReference type="OrthoDB" id="5817051at2759"/>
<accession>A0A401ST82</accession>
<feature type="domain" description="REM-1" evidence="4">
    <location>
        <begin position="1"/>
        <end position="71"/>
    </location>
</feature>
<comment type="caution">
    <text evidence="5">The sequence shown here is derived from an EMBL/GenBank/DDBJ whole genome shotgun (WGS) entry which is preliminary data.</text>
</comment>
<name>A0A401ST82_CHIPU</name>
<evidence type="ECO:0000313" key="6">
    <source>
        <dbReference type="Proteomes" id="UP000287033"/>
    </source>
</evidence>
<dbReference type="Pfam" id="PF00169">
    <property type="entry name" value="PH"/>
    <property type="match status" value="1"/>
</dbReference>
<evidence type="ECO:0008006" key="7">
    <source>
        <dbReference type="Google" id="ProtNLM"/>
    </source>
</evidence>
<dbReference type="EMBL" id="BEZZ01000530">
    <property type="protein sequence ID" value="GCC33586.1"/>
    <property type="molecule type" value="Genomic_DNA"/>
</dbReference>
<sequence length="553" mass="62409">MGGDPPPEPKGSDIQEKINFETRMQEGICKLLVASTQRDQVLHAAKNLITCNTRILHYRAELQRRTEEQTLPKVTGRLSDTEIKQHSACSGKLAISDIRIPLMWKDSDHFNNRSKSPRFAVFCLMKIHTQIFDTEMVIVDKTVTDICFENLMIFDDVKPEFELTLEVYSSCMEEGTSIINTPKRLARKLSTSLSRSTGKRLTSTLEKGDLDSFLRANPVAAGTKYYLLAEATLKLDDAEDNFRTHCLTILGNEESSFWLPLYGNLCCRLVIQPACMTMDMMTGYLNLEQTVGGLSNWTRLYCVLRSGYLTAYYSPEEIEARVDPTLKIAIDKETRIRAVCKGSRIRTHSFSLINPSSGETKSRVFAADCKDDLQRWMEAFWQHLGDLSQWKHCCKELMKIEIMSPRKPPLFLTKQATSVYDDMNVQSPQKDESLVDIIRTRIQETDGEFLLTKQDLTEPPQWAALFDGSHNMVVQRNVLTPNGSSKLALTSPGKAKKRPAPPPPVGKQPFLLGAPHPEQCQKENTWRVAALSDVRSELPTSLDDTIVLAPPGQ</sequence>
<dbReference type="SMART" id="SM00233">
    <property type="entry name" value="PH"/>
    <property type="match status" value="1"/>
</dbReference>
<dbReference type="GO" id="GO:0008284">
    <property type="term" value="P:positive regulation of cell population proliferation"/>
    <property type="evidence" value="ECO:0007669"/>
    <property type="project" value="TreeGrafter"/>
</dbReference>
<dbReference type="PROSITE" id="PS50003">
    <property type="entry name" value="PH_DOMAIN"/>
    <property type="match status" value="1"/>
</dbReference>
<evidence type="ECO:0000256" key="1">
    <source>
        <dbReference type="PROSITE-ProRule" id="PRU01207"/>
    </source>
</evidence>
<dbReference type="GO" id="GO:0007165">
    <property type="term" value="P:signal transduction"/>
    <property type="evidence" value="ECO:0007669"/>
    <property type="project" value="InterPro"/>
</dbReference>
<dbReference type="CDD" id="cd13249">
    <property type="entry name" value="PH_rhotekin2"/>
    <property type="match status" value="1"/>
</dbReference>
<dbReference type="GO" id="GO:0030097">
    <property type="term" value="P:hemopoiesis"/>
    <property type="evidence" value="ECO:0007669"/>
    <property type="project" value="TreeGrafter"/>
</dbReference>
<gene>
    <name evidence="5" type="ORF">chiPu_0012056</name>
</gene>
<dbReference type="PROSITE" id="PS51860">
    <property type="entry name" value="REM_1"/>
    <property type="match status" value="1"/>
</dbReference>
<dbReference type="PANTHER" id="PTHR21538">
    <property type="entry name" value="ANILLIN/RHOTEKIN RTKN"/>
    <property type="match status" value="1"/>
</dbReference>
<evidence type="ECO:0000259" key="3">
    <source>
        <dbReference type="PROSITE" id="PS50003"/>
    </source>
</evidence>
<dbReference type="InterPro" id="IPR051364">
    <property type="entry name" value="Cytokinesis/Rho-signaling"/>
</dbReference>
<dbReference type="Proteomes" id="UP000287033">
    <property type="component" value="Unassembled WGS sequence"/>
</dbReference>
<dbReference type="OMA" id="GNHKMVI"/>
<organism evidence="5 6">
    <name type="scientific">Chiloscyllium punctatum</name>
    <name type="common">Brownbanded bambooshark</name>
    <name type="synonym">Hemiscyllium punctatum</name>
    <dbReference type="NCBI Taxonomy" id="137246"/>
    <lineage>
        <taxon>Eukaryota</taxon>
        <taxon>Metazoa</taxon>
        <taxon>Chordata</taxon>
        <taxon>Craniata</taxon>
        <taxon>Vertebrata</taxon>
        <taxon>Chondrichthyes</taxon>
        <taxon>Elasmobranchii</taxon>
        <taxon>Galeomorphii</taxon>
        <taxon>Galeoidea</taxon>
        <taxon>Orectolobiformes</taxon>
        <taxon>Hemiscylliidae</taxon>
        <taxon>Chiloscyllium</taxon>
    </lineage>
</organism>
<evidence type="ECO:0000259" key="4">
    <source>
        <dbReference type="PROSITE" id="PS51860"/>
    </source>
</evidence>
<evidence type="ECO:0000313" key="5">
    <source>
        <dbReference type="EMBL" id="GCC33586.1"/>
    </source>
</evidence>
<dbReference type="InterPro" id="IPR012966">
    <property type="entry name" value="AHD"/>
</dbReference>
<dbReference type="SMART" id="SM00742">
    <property type="entry name" value="Hr1"/>
    <property type="match status" value="1"/>
</dbReference>
<dbReference type="STRING" id="137246.A0A401ST82"/>
<dbReference type="InterPro" id="IPR001849">
    <property type="entry name" value="PH_domain"/>
</dbReference>
<feature type="domain" description="PH" evidence="3">
    <location>
        <begin position="278"/>
        <end position="385"/>
    </location>
</feature>
<evidence type="ECO:0000256" key="2">
    <source>
        <dbReference type="SAM" id="MobiDB-lite"/>
    </source>
</evidence>
<dbReference type="Pfam" id="PF08174">
    <property type="entry name" value="Anillin"/>
    <property type="match status" value="1"/>
</dbReference>
<dbReference type="InterPro" id="IPR011993">
    <property type="entry name" value="PH-like_dom_sf"/>
</dbReference>
<keyword evidence="1" id="KW-0175">Coiled coil</keyword>
<feature type="region of interest" description="Disordered" evidence="2">
    <location>
        <begin position="482"/>
        <end position="518"/>
    </location>
</feature>
<dbReference type="Gene3D" id="2.30.29.30">
    <property type="entry name" value="Pleckstrin-homology domain (PH domain)/Phosphotyrosine-binding domain (PTB)"/>
    <property type="match status" value="1"/>
</dbReference>
<dbReference type="PANTHER" id="PTHR21538:SF21">
    <property type="entry name" value="RHOTEKIN-2"/>
    <property type="match status" value="1"/>
</dbReference>
<dbReference type="InterPro" id="IPR011072">
    <property type="entry name" value="HR1_rho-bd"/>
</dbReference>
<protein>
    <recommendedName>
        <fullName evidence="7">PH domain-containing protein</fullName>
    </recommendedName>
</protein>
<reference evidence="5 6" key="1">
    <citation type="journal article" date="2018" name="Nat. Ecol. Evol.">
        <title>Shark genomes provide insights into elasmobranch evolution and the origin of vertebrates.</title>
        <authorList>
            <person name="Hara Y"/>
            <person name="Yamaguchi K"/>
            <person name="Onimaru K"/>
            <person name="Kadota M"/>
            <person name="Koyanagi M"/>
            <person name="Keeley SD"/>
            <person name="Tatsumi K"/>
            <person name="Tanaka K"/>
            <person name="Motone F"/>
            <person name="Kageyama Y"/>
            <person name="Nozu R"/>
            <person name="Adachi N"/>
            <person name="Nishimura O"/>
            <person name="Nakagawa R"/>
            <person name="Tanegashima C"/>
            <person name="Kiyatake I"/>
            <person name="Matsumoto R"/>
            <person name="Murakumo K"/>
            <person name="Nishida K"/>
            <person name="Terakita A"/>
            <person name="Kuratani S"/>
            <person name="Sato K"/>
            <person name="Hyodo S Kuraku.S."/>
        </authorList>
    </citation>
    <scope>NUCLEOTIDE SEQUENCE [LARGE SCALE GENOMIC DNA]</scope>
</reference>
<proteinExistence type="predicted"/>
<dbReference type="SUPFAM" id="SSF50729">
    <property type="entry name" value="PH domain-like"/>
    <property type="match status" value="1"/>
</dbReference>
<keyword evidence="6" id="KW-1185">Reference proteome</keyword>